<dbReference type="AlphaFoldDB" id="A0A6V7X1U5"/>
<gene>
    <name evidence="1" type="ORF">MENT_LOCUS45892</name>
</gene>
<dbReference type="Proteomes" id="UP000580250">
    <property type="component" value="Unassembled WGS sequence"/>
</dbReference>
<evidence type="ECO:0000313" key="1">
    <source>
        <dbReference type="EMBL" id="CAD2192967.1"/>
    </source>
</evidence>
<comment type="caution">
    <text evidence="1">The sequence shown here is derived from an EMBL/GenBank/DDBJ whole genome shotgun (WGS) entry which is preliminary data.</text>
</comment>
<accession>A0A6V7X1U5</accession>
<proteinExistence type="predicted"/>
<reference evidence="1 2" key="1">
    <citation type="submission" date="2020-08" db="EMBL/GenBank/DDBJ databases">
        <authorList>
            <person name="Koutsovoulos G."/>
            <person name="Danchin GJ E."/>
        </authorList>
    </citation>
    <scope>NUCLEOTIDE SEQUENCE [LARGE SCALE GENOMIC DNA]</scope>
</reference>
<organism evidence="1 2">
    <name type="scientific">Meloidogyne enterolobii</name>
    <name type="common">Root-knot nematode worm</name>
    <name type="synonym">Meloidogyne mayaguensis</name>
    <dbReference type="NCBI Taxonomy" id="390850"/>
    <lineage>
        <taxon>Eukaryota</taxon>
        <taxon>Metazoa</taxon>
        <taxon>Ecdysozoa</taxon>
        <taxon>Nematoda</taxon>
        <taxon>Chromadorea</taxon>
        <taxon>Rhabditida</taxon>
        <taxon>Tylenchina</taxon>
        <taxon>Tylenchomorpha</taxon>
        <taxon>Tylenchoidea</taxon>
        <taxon>Meloidogynidae</taxon>
        <taxon>Meloidogyninae</taxon>
        <taxon>Meloidogyne</taxon>
    </lineage>
</organism>
<protein>
    <submittedName>
        <fullName evidence="1">Uncharacterized protein</fullName>
    </submittedName>
</protein>
<sequence length="147" mass="15526">MKESLLPIFLANLPSGKTPNSLACCLIYFNACSFGPGSLSVSADKNSSSSSSLLSFTSLSAVSTLISCTGYCLLIPTLPTDLLCSFLFTTTLRDGFLMGSAFIANGGLCSIFFETTSAISSKFFNLTSIGFSSFSFKSLLYLLKSCS</sequence>
<name>A0A6V7X1U5_MELEN</name>
<dbReference type="EMBL" id="CAJEWN010000992">
    <property type="protein sequence ID" value="CAD2192967.1"/>
    <property type="molecule type" value="Genomic_DNA"/>
</dbReference>
<evidence type="ECO:0000313" key="2">
    <source>
        <dbReference type="Proteomes" id="UP000580250"/>
    </source>
</evidence>